<gene>
    <name evidence="2" type="ORF">J437_LFUL001670</name>
</gene>
<keyword evidence="3" id="KW-1185">Reference proteome</keyword>
<dbReference type="Proteomes" id="UP000792457">
    <property type="component" value="Unassembled WGS sequence"/>
</dbReference>
<reference evidence="2" key="1">
    <citation type="submission" date="2013-04" db="EMBL/GenBank/DDBJ databases">
        <authorList>
            <person name="Qu J."/>
            <person name="Murali S.C."/>
            <person name="Bandaranaike D."/>
            <person name="Bellair M."/>
            <person name="Blankenburg K."/>
            <person name="Chao H."/>
            <person name="Dinh H."/>
            <person name="Doddapaneni H."/>
            <person name="Downs B."/>
            <person name="Dugan-Rocha S."/>
            <person name="Elkadiri S."/>
            <person name="Gnanaolivu R.D."/>
            <person name="Hernandez B."/>
            <person name="Javaid M."/>
            <person name="Jayaseelan J.C."/>
            <person name="Lee S."/>
            <person name="Li M."/>
            <person name="Ming W."/>
            <person name="Munidasa M."/>
            <person name="Muniz J."/>
            <person name="Nguyen L."/>
            <person name="Ongeri F."/>
            <person name="Osuji N."/>
            <person name="Pu L.-L."/>
            <person name="Puazo M."/>
            <person name="Qu C."/>
            <person name="Quiroz J."/>
            <person name="Raj R."/>
            <person name="Weissenberger G."/>
            <person name="Xin Y."/>
            <person name="Zou X."/>
            <person name="Han Y."/>
            <person name="Richards S."/>
            <person name="Worley K."/>
            <person name="Muzny D."/>
            <person name="Gibbs R."/>
        </authorList>
    </citation>
    <scope>NUCLEOTIDE SEQUENCE</scope>
    <source>
        <strain evidence="2">Sampled in the wild</strain>
    </source>
</reference>
<evidence type="ECO:0000256" key="1">
    <source>
        <dbReference type="SAM" id="MobiDB-lite"/>
    </source>
</evidence>
<reference evidence="2" key="2">
    <citation type="submission" date="2017-10" db="EMBL/GenBank/DDBJ databases">
        <title>Ladona fulva Genome sequencing and assembly.</title>
        <authorList>
            <person name="Murali S."/>
            <person name="Richards S."/>
            <person name="Bandaranaike D."/>
            <person name="Bellair M."/>
            <person name="Blankenburg K."/>
            <person name="Chao H."/>
            <person name="Dinh H."/>
            <person name="Doddapaneni H."/>
            <person name="Dugan-Rocha S."/>
            <person name="Elkadiri S."/>
            <person name="Gnanaolivu R."/>
            <person name="Hernandez B."/>
            <person name="Skinner E."/>
            <person name="Javaid M."/>
            <person name="Lee S."/>
            <person name="Li M."/>
            <person name="Ming W."/>
            <person name="Munidasa M."/>
            <person name="Muniz J."/>
            <person name="Nguyen L."/>
            <person name="Hughes D."/>
            <person name="Osuji N."/>
            <person name="Pu L.-L."/>
            <person name="Puazo M."/>
            <person name="Qu C."/>
            <person name="Quiroz J."/>
            <person name="Raj R."/>
            <person name="Weissenberger G."/>
            <person name="Xin Y."/>
            <person name="Zou X."/>
            <person name="Han Y."/>
            <person name="Worley K."/>
            <person name="Muzny D."/>
            <person name="Gibbs R."/>
        </authorList>
    </citation>
    <scope>NUCLEOTIDE SEQUENCE</scope>
    <source>
        <strain evidence="2">Sampled in the wild</strain>
    </source>
</reference>
<evidence type="ECO:0000313" key="2">
    <source>
        <dbReference type="EMBL" id="KAG8227126.1"/>
    </source>
</evidence>
<proteinExistence type="predicted"/>
<accession>A0A8K0K3H6</accession>
<evidence type="ECO:0000313" key="3">
    <source>
        <dbReference type="Proteomes" id="UP000792457"/>
    </source>
</evidence>
<sequence>MSLTSAHPQDPFGRRRRIINGSKDSIEDGSGSEVGSEGHPHFPEVVLSIEEVRAQLQESCFSCGVSWREEHVSLDCGECGGYALSRPCPQCGGRCQSEWRRNLTLSHASGKARWEGECGLPEENGTPTAVVLTSFRVLGQVSSEADQLSSRLHALSPISSST</sequence>
<feature type="region of interest" description="Disordered" evidence="1">
    <location>
        <begin position="1"/>
        <end position="40"/>
    </location>
</feature>
<dbReference type="OrthoDB" id="10062522at2759"/>
<dbReference type="AlphaFoldDB" id="A0A8K0K3H6"/>
<comment type="caution">
    <text evidence="2">The sequence shown here is derived from an EMBL/GenBank/DDBJ whole genome shotgun (WGS) entry which is preliminary data.</text>
</comment>
<organism evidence="2 3">
    <name type="scientific">Ladona fulva</name>
    <name type="common">Scarce chaser dragonfly</name>
    <name type="synonym">Libellula fulva</name>
    <dbReference type="NCBI Taxonomy" id="123851"/>
    <lineage>
        <taxon>Eukaryota</taxon>
        <taxon>Metazoa</taxon>
        <taxon>Ecdysozoa</taxon>
        <taxon>Arthropoda</taxon>
        <taxon>Hexapoda</taxon>
        <taxon>Insecta</taxon>
        <taxon>Pterygota</taxon>
        <taxon>Palaeoptera</taxon>
        <taxon>Odonata</taxon>
        <taxon>Epiprocta</taxon>
        <taxon>Anisoptera</taxon>
        <taxon>Libelluloidea</taxon>
        <taxon>Libellulidae</taxon>
        <taxon>Ladona</taxon>
    </lineage>
</organism>
<dbReference type="EMBL" id="KZ308312">
    <property type="protein sequence ID" value="KAG8227126.1"/>
    <property type="molecule type" value="Genomic_DNA"/>
</dbReference>
<name>A0A8K0K3H6_LADFU</name>
<evidence type="ECO:0008006" key="4">
    <source>
        <dbReference type="Google" id="ProtNLM"/>
    </source>
</evidence>
<protein>
    <recommendedName>
        <fullName evidence="4">Protein pinocchio</fullName>
    </recommendedName>
</protein>